<name>A0A0C7QQE8_PARSO</name>
<evidence type="ECO:0000313" key="3">
    <source>
        <dbReference type="EMBL" id="CEQ02987.1"/>
    </source>
</evidence>
<dbReference type="AlphaFoldDB" id="A0A0C7QQE8"/>
<keyword evidence="2" id="KW-1133">Transmembrane helix</keyword>
<dbReference type="EMBL" id="CEKZ01000003">
    <property type="protein sequence ID" value="CEQ02987.1"/>
    <property type="molecule type" value="Genomic_DNA"/>
</dbReference>
<keyword evidence="2" id="KW-0472">Membrane</keyword>
<feature type="transmembrane region" description="Helical" evidence="2">
    <location>
        <begin position="44"/>
        <end position="64"/>
    </location>
</feature>
<feature type="coiled-coil region" evidence="1">
    <location>
        <begin position="4"/>
        <end position="31"/>
    </location>
</feature>
<evidence type="ECO:0000313" key="4">
    <source>
        <dbReference type="Proteomes" id="UP000049127"/>
    </source>
</evidence>
<dbReference type="RefSeq" id="WP_055334184.1">
    <property type="nucleotide sequence ID" value="NZ_CEKZ01000003.1"/>
</dbReference>
<evidence type="ECO:0000256" key="1">
    <source>
        <dbReference type="SAM" id="Coils"/>
    </source>
</evidence>
<organism evidence="3 4">
    <name type="scientific">Paraclostridium sordellii</name>
    <name type="common">Clostridium sordellii</name>
    <dbReference type="NCBI Taxonomy" id="1505"/>
    <lineage>
        <taxon>Bacteria</taxon>
        <taxon>Bacillati</taxon>
        <taxon>Bacillota</taxon>
        <taxon>Clostridia</taxon>
        <taxon>Peptostreptococcales</taxon>
        <taxon>Peptostreptococcaceae</taxon>
        <taxon>Paraclostridium</taxon>
    </lineage>
</organism>
<dbReference type="Proteomes" id="UP000049127">
    <property type="component" value="Unassembled WGS sequence"/>
</dbReference>
<keyword evidence="1" id="KW-0175">Coiled coil</keyword>
<keyword evidence="2" id="KW-0812">Transmembrane</keyword>
<evidence type="ECO:0000256" key="2">
    <source>
        <dbReference type="SAM" id="Phobius"/>
    </source>
</evidence>
<proteinExistence type="predicted"/>
<accession>A0A0C7QQE8</accession>
<reference evidence="4" key="1">
    <citation type="submission" date="2015-01" db="EMBL/GenBank/DDBJ databases">
        <authorList>
            <person name="Aslett M.A."/>
            <person name="De Silva N."/>
        </authorList>
    </citation>
    <scope>NUCLEOTIDE SEQUENCE [LARGE SCALE GENOMIC DNA]</scope>
    <source>
        <strain evidence="4">R28058</strain>
    </source>
</reference>
<gene>
    <name evidence="3" type="ORF">R28058_07201</name>
</gene>
<protein>
    <submittedName>
        <fullName evidence="3">Uncharacterized protein</fullName>
    </submittedName>
</protein>
<sequence length="66" mass="7919">MNDNKDIVNQLNDIQQKLDIIQKQLETIEEGKKLREKPLNFWEFLLKVEWFQIAGIILVIYFIATK</sequence>